<protein>
    <submittedName>
        <fullName evidence="1">Uncharacterized protein</fullName>
    </submittedName>
</protein>
<gene>
    <name evidence="1" type="ORF">QAD02_007763</name>
</gene>
<reference evidence="1" key="1">
    <citation type="submission" date="2023-04" db="EMBL/GenBank/DDBJ databases">
        <title>A chromosome-level genome assembly of the parasitoid wasp Eretmocerus hayati.</title>
        <authorList>
            <person name="Zhong Y."/>
            <person name="Liu S."/>
            <person name="Liu Y."/>
        </authorList>
    </citation>
    <scope>NUCLEOTIDE SEQUENCE</scope>
    <source>
        <strain evidence="1">ZJU_SS_LIU_2023</strain>
    </source>
</reference>
<organism evidence="1 2">
    <name type="scientific">Eretmocerus hayati</name>
    <dbReference type="NCBI Taxonomy" id="131215"/>
    <lineage>
        <taxon>Eukaryota</taxon>
        <taxon>Metazoa</taxon>
        <taxon>Ecdysozoa</taxon>
        <taxon>Arthropoda</taxon>
        <taxon>Hexapoda</taxon>
        <taxon>Insecta</taxon>
        <taxon>Pterygota</taxon>
        <taxon>Neoptera</taxon>
        <taxon>Endopterygota</taxon>
        <taxon>Hymenoptera</taxon>
        <taxon>Apocrita</taxon>
        <taxon>Proctotrupomorpha</taxon>
        <taxon>Chalcidoidea</taxon>
        <taxon>Aphelinidae</taxon>
        <taxon>Aphelininae</taxon>
        <taxon>Eretmocerus</taxon>
    </lineage>
</organism>
<evidence type="ECO:0000313" key="2">
    <source>
        <dbReference type="Proteomes" id="UP001239111"/>
    </source>
</evidence>
<keyword evidence="2" id="KW-1185">Reference proteome</keyword>
<dbReference type="EMBL" id="CM056744">
    <property type="protein sequence ID" value="KAJ8666101.1"/>
    <property type="molecule type" value="Genomic_DNA"/>
</dbReference>
<comment type="caution">
    <text evidence="1">The sequence shown here is derived from an EMBL/GenBank/DDBJ whole genome shotgun (WGS) entry which is preliminary data.</text>
</comment>
<accession>A0ACC2N5Z1</accession>
<name>A0ACC2N5Z1_9HYME</name>
<dbReference type="Proteomes" id="UP001239111">
    <property type="component" value="Chromosome 4"/>
</dbReference>
<evidence type="ECO:0000313" key="1">
    <source>
        <dbReference type="EMBL" id="KAJ8666101.1"/>
    </source>
</evidence>
<proteinExistence type="predicted"/>
<sequence>MNVHSGGRPRCAVCEKPVKRDATSKLCTGCARLVHVECVPLITQAELCYECPNCKLTDLEFPRVSTTLDPANSGQSNIFVFPSEKSPKIVNLRGLNTFSIPSTPTPFASAICETSSACVSATPKRLASPSSPSISRDAKQHCPSFTLSEASDLSSVSLDSQINLGSSQENNGIASNTPAYLTEFLQIFNTLMDSVSTQIIDLDNNVSARITQIENRVDSVESSVEYLTNRTMLVDNAEILISGLPRNVQLSHAEIVPKLFNELGVSHLTIFIINMRTGNGPDLTPLENVPNIQAQGGPPNNQPRNPNFFALVMKMNSTIVRDEIISRTPILKDQSVSTILNIPGNSKIFCRALWPREIYQLYEKALVTAKQLNYERPLVKNLTVCMRQTRTSRLIPVNSEFEPGALISRPPPVS</sequence>